<evidence type="ECO:0000313" key="2">
    <source>
        <dbReference type="Proteomes" id="UP001172102"/>
    </source>
</evidence>
<reference evidence="1" key="1">
    <citation type="submission" date="2023-06" db="EMBL/GenBank/DDBJ databases">
        <title>Genome-scale phylogeny and comparative genomics of the fungal order Sordariales.</title>
        <authorList>
            <consortium name="Lawrence Berkeley National Laboratory"/>
            <person name="Hensen N."/>
            <person name="Bonometti L."/>
            <person name="Westerberg I."/>
            <person name="Brannstrom I.O."/>
            <person name="Guillou S."/>
            <person name="Cros-Aarteil S."/>
            <person name="Calhoun S."/>
            <person name="Haridas S."/>
            <person name="Kuo A."/>
            <person name="Mondo S."/>
            <person name="Pangilinan J."/>
            <person name="Riley R."/>
            <person name="Labutti K."/>
            <person name="Andreopoulos B."/>
            <person name="Lipzen A."/>
            <person name="Chen C."/>
            <person name="Yanf M."/>
            <person name="Daum C."/>
            <person name="Ng V."/>
            <person name="Clum A."/>
            <person name="Steindorff A."/>
            <person name="Ohm R."/>
            <person name="Martin F."/>
            <person name="Silar P."/>
            <person name="Natvig D."/>
            <person name="Lalanne C."/>
            <person name="Gautier V."/>
            <person name="Ament-Velasquez S.L."/>
            <person name="Kruys A."/>
            <person name="Hutchinson M.I."/>
            <person name="Powell A.J."/>
            <person name="Barry K."/>
            <person name="Miller A.N."/>
            <person name="Grigoriev I.V."/>
            <person name="Debuchy R."/>
            <person name="Gladieux P."/>
            <person name="Thoren M.H."/>
            <person name="Johannesson H."/>
        </authorList>
    </citation>
    <scope>NUCLEOTIDE SEQUENCE</scope>
    <source>
        <strain evidence="1">SMH4607-1</strain>
    </source>
</reference>
<name>A0AA40BDN6_9PEZI</name>
<proteinExistence type="predicted"/>
<comment type="caution">
    <text evidence="1">The sequence shown here is derived from an EMBL/GenBank/DDBJ whole genome shotgun (WGS) entry which is preliminary data.</text>
</comment>
<organism evidence="1 2">
    <name type="scientific">Lasiosphaeris hirsuta</name>
    <dbReference type="NCBI Taxonomy" id="260670"/>
    <lineage>
        <taxon>Eukaryota</taxon>
        <taxon>Fungi</taxon>
        <taxon>Dikarya</taxon>
        <taxon>Ascomycota</taxon>
        <taxon>Pezizomycotina</taxon>
        <taxon>Sordariomycetes</taxon>
        <taxon>Sordariomycetidae</taxon>
        <taxon>Sordariales</taxon>
        <taxon>Lasiosphaeriaceae</taxon>
        <taxon>Lasiosphaeris</taxon>
    </lineage>
</organism>
<dbReference type="EMBL" id="JAUKUA010000001">
    <property type="protein sequence ID" value="KAK0732325.1"/>
    <property type="molecule type" value="Genomic_DNA"/>
</dbReference>
<gene>
    <name evidence="1" type="ORF">B0H67DRAFT_640608</name>
</gene>
<evidence type="ECO:0000313" key="1">
    <source>
        <dbReference type="EMBL" id="KAK0732325.1"/>
    </source>
</evidence>
<accession>A0AA40BDN6</accession>
<protein>
    <submittedName>
        <fullName evidence="1">Uncharacterized protein</fullName>
    </submittedName>
</protein>
<dbReference type="Proteomes" id="UP001172102">
    <property type="component" value="Unassembled WGS sequence"/>
</dbReference>
<keyword evidence="2" id="KW-1185">Reference proteome</keyword>
<dbReference type="AlphaFoldDB" id="A0AA40BDN6"/>
<sequence length="106" mass="12192">MSRDTAEYLWLIKLTQISRSGKRKGVGKEAPVEALAAAAALEQNWEAKHAEERARRLQWHWWDGAPEDYKFWKICWKDKPPELVANHTALIHLTNYTSYAISSPAS</sequence>